<evidence type="ECO:0000259" key="1">
    <source>
        <dbReference type="Pfam" id="PF12773"/>
    </source>
</evidence>
<feature type="domain" description="DZANK-type" evidence="1">
    <location>
        <begin position="6"/>
        <end position="51"/>
    </location>
</feature>
<protein>
    <submittedName>
        <fullName evidence="2">Zinc ribbon domain-containing protein</fullName>
    </submittedName>
</protein>
<dbReference type="AlphaFoldDB" id="A0AAT9LDY4"/>
<reference evidence="2" key="1">
    <citation type="submission" date="2020-10" db="EMBL/GenBank/DDBJ databases">
        <authorList>
            <person name="Kadnikov V."/>
            <person name="Beletsky A.V."/>
            <person name="Mardanov A.V."/>
            <person name="Karnachuk O.V."/>
            <person name="Ravin N.V."/>
        </authorList>
    </citation>
    <scope>NUCLEOTIDE SEQUENCE</scope>
    <source>
        <strain evidence="2">Bu02</strain>
    </source>
</reference>
<dbReference type="Pfam" id="PF12773">
    <property type="entry name" value="DZR"/>
    <property type="match status" value="1"/>
</dbReference>
<dbReference type="EMBL" id="CP062796">
    <property type="protein sequence ID" value="QUL99246.1"/>
    <property type="molecule type" value="Genomic_DNA"/>
</dbReference>
<gene>
    <name evidence="2" type="ORF">IMF26_04100</name>
</gene>
<sequence>MGAIKCPSCGRPVAAFETYCTQCGERLTITCSNCGEAWRFWRNYRYCPKCGARCEKPVPGVFNRSHARPVG</sequence>
<organism evidence="2">
    <name type="scientific">Candidatus Fermentithermobacillus carboniphilus</name>
    <dbReference type="NCBI Taxonomy" id="3085328"/>
    <lineage>
        <taxon>Bacteria</taxon>
        <taxon>Bacillati</taxon>
        <taxon>Bacillota</taxon>
        <taxon>Candidatus Fermentithermobacillia</taxon>
        <taxon>Candidatus Fermentithermobacillales</taxon>
        <taxon>Candidatus Fermentithermobacillaceae</taxon>
        <taxon>Candidatus Fermentithermobacillus</taxon>
    </lineage>
</organism>
<accession>A0AAT9LDY4</accession>
<proteinExistence type="predicted"/>
<dbReference type="KEGG" id="fcz:IMF26_04100"/>
<evidence type="ECO:0000313" key="2">
    <source>
        <dbReference type="EMBL" id="QUL99246.1"/>
    </source>
</evidence>
<reference evidence="2" key="2">
    <citation type="journal article" date="2023" name="Biology">
        <title>Prokaryotic Life Associated with Coal-Fire Gas Vents Revealed by Metagenomics.</title>
        <authorList>
            <person name="Kadnikov V.V."/>
            <person name="Mardanov A.V."/>
            <person name="Beletsky A.V."/>
            <person name="Karnachuk O.V."/>
            <person name="Ravin N.V."/>
        </authorList>
    </citation>
    <scope>NUCLEOTIDE SEQUENCE</scope>
    <source>
        <strain evidence="2">Bu02</strain>
    </source>
</reference>
<dbReference type="InterPro" id="IPR025874">
    <property type="entry name" value="DZR"/>
</dbReference>
<name>A0AAT9LDY4_9FIRM</name>